<keyword evidence="3" id="KW-0808">Transferase</keyword>
<comment type="caution">
    <text evidence="3">The sequence shown here is derived from an EMBL/GenBank/DDBJ whole genome shotgun (WGS) entry which is preliminary data.</text>
</comment>
<dbReference type="Gene3D" id="3.30.70.141">
    <property type="entry name" value="Nucleoside diphosphate kinase-like domain"/>
    <property type="match status" value="1"/>
</dbReference>
<gene>
    <name evidence="3" type="ORF">POF50_000465</name>
</gene>
<organism evidence="3">
    <name type="scientific">Streptantibioticus silvisoli</name>
    <dbReference type="NCBI Taxonomy" id="2705255"/>
    <lineage>
        <taxon>Bacteria</taxon>
        <taxon>Bacillati</taxon>
        <taxon>Actinomycetota</taxon>
        <taxon>Actinomycetes</taxon>
        <taxon>Kitasatosporales</taxon>
        <taxon>Streptomycetaceae</taxon>
        <taxon>Streptantibioticus</taxon>
    </lineage>
</organism>
<protein>
    <submittedName>
        <fullName evidence="3">Nucleoside-diphosphate kinase</fullName>
    </submittedName>
</protein>
<keyword evidence="3" id="KW-0418">Kinase</keyword>
<evidence type="ECO:0000256" key="1">
    <source>
        <dbReference type="SAM" id="MobiDB-lite"/>
    </source>
</evidence>
<dbReference type="EMBL" id="JABXJJ020000001">
    <property type="protein sequence ID" value="MDI5967838.1"/>
    <property type="molecule type" value="Genomic_DNA"/>
</dbReference>
<dbReference type="Pfam" id="PF00334">
    <property type="entry name" value="NDK"/>
    <property type="match status" value="1"/>
</dbReference>
<evidence type="ECO:0000259" key="2">
    <source>
        <dbReference type="Pfam" id="PF00334"/>
    </source>
</evidence>
<proteinExistence type="predicted"/>
<feature type="region of interest" description="Disordered" evidence="1">
    <location>
        <begin position="264"/>
        <end position="297"/>
    </location>
</feature>
<name>A0AA90GYU3_9ACTN</name>
<dbReference type="RefSeq" id="WP_271313488.1">
    <property type="nucleotide sequence ID" value="NZ_JABXJJ020000001.1"/>
</dbReference>
<dbReference type="GO" id="GO:0016301">
    <property type="term" value="F:kinase activity"/>
    <property type="evidence" value="ECO:0007669"/>
    <property type="project" value="UniProtKB-KW"/>
</dbReference>
<dbReference type="InterPro" id="IPR034907">
    <property type="entry name" value="NDK-like_dom"/>
</dbReference>
<dbReference type="SUPFAM" id="SSF54919">
    <property type="entry name" value="Nucleoside diphosphate kinase, NDK"/>
    <property type="match status" value="1"/>
</dbReference>
<accession>A0AA90GYU3</accession>
<feature type="domain" description="Nucleoside diphosphate kinase-like" evidence="2">
    <location>
        <begin position="35"/>
        <end position="178"/>
    </location>
</feature>
<evidence type="ECO:0000313" key="3">
    <source>
        <dbReference type="EMBL" id="MDI5967838.1"/>
    </source>
</evidence>
<reference evidence="3" key="1">
    <citation type="submission" date="2023-05" db="EMBL/GenBank/DDBJ databases">
        <title>Streptantibioticus silvisoli sp. nov., acidotolerant actinomycetes 1 from pine litter.</title>
        <authorList>
            <person name="Swiecimska M."/>
            <person name="Golinska P."/>
            <person name="Sangal V."/>
            <person name="Wachnowicz B."/>
            <person name="Goodfellow M."/>
        </authorList>
    </citation>
    <scope>NUCLEOTIDE SEQUENCE</scope>
    <source>
        <strain evidence="3">SL13</strain>
    </source>
</reference>
<feature type="compositionally biased region" description="Basic and acidic residues" evidence="1">
    <location>
        <begin position="279"/>
        <end position="297"/>
    </location>
</feature>
<sequence>MRRGFYPDDIYFCETALLLERESHQRLDLMLRRSSFVMFKPEAVVGRRIEPALAWLAARGFRPTGCARVRVDPRVHRELWRYQLNAASLAIVRTVDMILSAGPCLVVALRDEHGPERTGMTASARLAALKGSSSNPGANGGSLRGELGCELLCLNFLHAPDDPSDQVRELGVLFPARERAAALAMLAADPCAATDAAVAAAVRALYAEHPAHPLDPAAVPAPPATDGSDAALFARLDVLDDPDSDIPHWDRVLMAARLVDGLPSRRRPLIGSPRSRSTGSEDRHESTEDRHDSASKA</sequence>
<dbReference type="InterPro" id="IPR036850">
    <property type="entry name" value="NDK-like_dom_sf"/>
</dbReference>
<dbReference type="AlphaFoldDB" id="A0AA90GYU3"/>